<organism evidence="7 8">
    <name type="scientific">Thalassovita gelatinovora</name>
    <name type="common">Thalassobius gelatinovorus</name>
    <dbReference type="NCBI Taxonomy" id="53501"/>
    <lineage>
        <taxon>Bacteria</taxon>
        <taxon>Pseudomonadati</taxon>
        <taxon>Pseudomonadota</taxon>
        <taxon>Alphaproteobacteria</taxon>
        <taxon>Rhodobacterales</taxon>
        <taxon>Roseobacteraceae</taxon>
        <taxon>Thalassovita</taxon>
    </lineage>
</organism>
<evidence type="ECO:0000256" key="4">
    <source>
        <dbReference type="PROSITE-ProRule" id="PRU00510"/>
    </source>
</evidence>
<name>A0A0P1G5E2_THAGE</name>
<dbReference type="RefSeq" id="WP_058263477.1">
    <property type="nucleotide sequence ID" value="NZ_CP051181.1"/>
</dbReference>
<keyword evidence="2" id="KW-0863">Zinc-finger</keyword>
<evidence type="ECO:0000313" key="7">
    <source>
        <dbReference type="EMBL" id="CUH67006.1"/>
    </source>
</evidence>
<evidence type="ECO:0000259" key="5">
    <source>
        <dbReference type="Pfam" id="PF01258"/>
    </source>
</evidence>
<evidence type="ECO:0000256" key="1">
    <source>
        <dbReference type="ARBA" id="ARBA00022723"/>
    </source>
</evidence>
<dbReference type="AlphaFoldDB" id="A0A0P1G5E2"/>
<dbReference type="Gene3D" id="1.20.120.910">
    <property type="entry name" value="DksA, coiled-coil domain"/>
    <property type="match status" value="1"/>
</dbReference>
<reference evidence="7 8" key="1">
    <citation type="submission" date="2015-09" db="EMBL/GenBank/DDBJ databases">
        <authorList>
            <consortium name="Swine Surveillance"/>
        </authorList>
    </citation>
    <scope>NUCLEOTIDE SEQUENCE [LARGE SCALE GENOMIC DNA]</scope>
    <source>
        <strain evidence="7 8">CECT 4357</strain>
    </source>
</reference>
<dbReference type="InterPro" id="IPR037187">
    <property type="entry name" value="DnaK_N"/>
</dbReference>
<feature type="domain" description="DnaK suppressor protein-like N-terminal" evidence="6">
    <location>
        <begin position="8"/>
        <end position="71"/>
    </location>
</feature>
<dbReference type="InterPro" id="IPR000962">
    <property type="entry name" value="Znf_DskA_TraR"/>
</dbReference>
<dbReference type="OrthoDB" id="1121111at2"/>
<evidence type="ECO:0000256" key="2">
    <source>
        <dbReference type="ARBA" id="ARBA00022771"/>
    </source>
</evidence>
<dbReference type="STRING" id="53501.SAMN04488043_105313"/>
<accession>A0A0P1G5E2</accession>
<keyword evidence="8" id="KW-1185">Reference proteome</keyword>
<sequence>MTTIKDRKAALLKRLSELDSRLHAIESELDEPTTKDWDDAATEREGEEVLEHLGAAGQNEIKRIRAALKRIREGDYGICVECGDEISSERLDVLPDTPFCKACAASH</sequence>
<evidence type="ECO:0000256" key="3">
    <source>
        <dbReference type="ARBA" id="ARBA00022833"/>
    </source>
</evidence>
<dbReference type="InterPro" id="IPR048487">
    <property type="entry name" value="DksA-like_N"/>
</dbReference>
<feature type="zinc finger region" description="dksA C4-type" evidence="4">
    <location>
        <begin position="79"/>
        <end position="103"/>
    </location>
</feature>
<protein>
    <submittedName>
        <fullName evidence="7">RNA polymerase-binding transcription factor</fullName>
    </submittedName>
</protein>
<gene>
    <name evidence="7" type="ORF">TG4357_02775</name>
</gene>
<dbReference type="GO" id="GO:0008270">
    <property type="term" value="F:zinc ion binding"/>
    <property type="evidence" value="ECO:0007669"/>
    <property type="project" value="UniProtKB-KW"/>
</dbReference>
<dbReference type="PANTHER" id="PTHR33823:SF4">
    <property type="entry name" value="GENERAL STRESS PROTEIN 16O"/>
    <property type="match status" value="1"/>
</dbReference>
<dbReference type="PROSITE" id="PS51128">
    <property type="entry name" value="ZF_DKSA_2"/>
    <property type="match status" value="1"/>
</dbReference>
<keyword evidence="3" id="KW-0862">Zinc</keyword>
<dbReference type="SUPFAM" id="SSF109635">
    <property type="entry name" value="DnaK suppressor protein DksA, alpha-hairpin domain"/>
    <property type="match status" value="1"/>
</dbReference>
<dbReference type="Proteomes" id="UP000051587">
    <property type="component" value="Unassembled WGS sequence"/>
</dbReference>
<dbReference type="SUPFAM" id="SSF57716">
    <property type="entry name" value="Glucocorticoid receptor-like (DNA-binding domain)"/>
    <property type="match status" value="1"/>
</dbReference>
<dbReference type="Pfam" id="PF01258">
    <property type="entry name" value="zf-dskA_traR"/>
    <property type="match status" value="1"/>
</dbReference>
<keyword evidence="1" id="KW-0479">Metal-binding</keyword>
<evidence type="ECO:0000313" key="8">
    <source>
        <dbReference type="Proteomes" id="UP000051587"/>
    </source>
</evidence>
<dbReference type="EMBL" id="CYSA01000025">
    <property type="protein sequence ID" value="CUH67006.1"/>
    <property type="molecule type" value="Genomic_DNA"/>
</dbReference>
<proteinExistence type="predicted"/>
<evidence type="ECO:0000259" key="6">
    <source>
        <dbReference type="Pfam" id="PF21173"/>
    </source>
</evidence>
<feature type="domain" description="Zinc finger DksA/TraR C4-type" evidence="5">
    <location>
        <begin position="74"/>
        <end position="107"/>
    </location>
</feature>
<dbReference type="Pfam" id="PF21173">
    <property type="entry name" value="DksA-like_N"/>
    <property type="match status" value="1"/>
</dbReference>
<dbReference type="PANTHER" id="PTHR33823">
    <property type="entry name" value="RNA POLYMERASE-BINDING TRANSCRIPTION FACTOR DKSA-RELATED"/>
    <property type="match status" value="1"/>
</dbReference>